<proteinExistence type="predicted"/>
<organism evidence="1 2">
    <name type="scientific">Dyella marensis</name>
    <dbReference type="NCBI Taxonomy" id="500610"/>
    <lineage>
        <taxon>Bacteria</taxon>
        <taxon>Pseudomonadati</taxon>
        <taxon>Pseudomonadota</taxon>
        <taxon>Gammaproteobacteria</taxon>
        <taxon>Lysobacterales</taxon>
        <taxon>Rhodanobacteraceae</taxon>
        <taxon>Dyella</taxon>
    </lineage>
</organism>
<dbReference type="Proteomes" id="UP000199477">
    <property type="component" value="Unassembled WGS sequence"/>
</dbReference>
<accession>A0A1I2IYJ3</accession>
<name>A0A1I2IYJ3_9GAMM</name>
<dbReference type="AlphaFoldDB" id="A0A1I2IYJ3"/>
<evidence type="ECO:0000313" key="1">
    <source>
        <dbReference type="EMBL" id="SFF47592.1"/>
    </source>
</evidence>
<sequence>MGYPTSKPAQNEVLAELIAQKAVVLDDRYEKDFHLYKVKTADGRAGYVIGGPGIREVGCK</sequence>
<keyword evidence="2" id="KW-1185">Reference proteome</keyword>
<dbReference type="EMBL" id="FONH01000020">
    <property type="protein sequence ID" value="SFF47592.1"/>
    <property type="molecule type" value="Genomic_DNA"/>
</dbReference>
<gene>
    <name evidence="1" type="ORF">SAMN02799615_03736</name>
</gene>
<reference evidence="2" key="1">
    <citation type="submission" date="2016-10" db="EMBL/GenBank/DDBJ databases">
        <authorList>
            <person name="Varghese N."/>
            <person name="Submissions S."/>
        </authorList>
    </citation>
    <scope>NUCLEOTIDE SEQUENCE [LARGE SCALE GENOMIC DNA]</scope>
    <source>
        <strain evidence="2">UNC178MFTsu3.1</strain>
    </source>
</reference>
<evidence type="ECO:0000313" key="2">
    <source>
        <dbReference type="Proteomes" id="UP000199477"/>
    </source>
</evidence>
<protein>
    <submittedName>
        <fullName evidence="1">Uncharacterized protein</fullName>
    </submittedName>
</protein>